<dbReference type="PANTHER" id="PTHR12375">
    <property type="entry name" value="RNA-BINDING PROTEIN LUC7-RELATED"/>
    <property type="match status" value="1"/>
</dbReference>
<evidence type="ECO:0000313" key="4">
    <source>
        <dbReference type="Proteomes" id="UP001152622"/>
    </source>
</evidence>
<evidence type="ECO:0000313" key="3">
    <source>
        <dbReference type="EMBL" id="KAJ8345588.1"/>
    </source>
</evidence>
<comment type="similarity">
    <text evidence="1">Belongs to the Luc7 family.</text>
</comment>
<organism evidence="3 4">
    <name type="scientific">Synaphobranchus kaupii</name>
    <name type="common">Kaup's arrowtooth eel</name>
    <dbReference type="NCBI Taxonomy" id="118154"/>
    <lineage>
        <taxon>Eukaryota</taxon>
        <taxon>Metazoa</taxon>
        <taxon>Chordata</taxon>
        <taxon>Craniata</taxon>
        <taxon>Vertebrata</taxon>
        <taxon>Euteleostomi</taxon>
        <taxon>Actinopterygii</taxon>
        <taxon>Neopterygii</taxon>
        <taxon>Teleostei</taxon>
        <taxon>Anguilliformes</taxon>
        <taxon>Synaphobranchidae</taxon>
        <taxon>Synaphobranchus</taxon>
    </lineage>
</organism>
<dbReference type="GO" id="GO:0005685">
    <property type="term" value="C:U1 snRNP"/>
    <property type="evidence" value="ECO:0007669"/>
    <property type="project" value="InterPro"/>
</dbReference>
<feature type="region of interest" description="Disordered" evidence="2">
    <location>
        <begin position="238"/>
        <end position="520"/>
    </location>
</feature>
<protein>
    <recommendedName>
        <fullName evidence="5">Luc7-like protein 3</fullName>
    </recommendedName>
</protein>
<accession>A0A9Q1EV32</accession>
<keyword evidence="4" id="KW-1185">Reference proteome</keyword>
<feature type="compositionally biased region" description="Basic and acidic residues" evidence="2">
    <location>
        <begin position="352"/>
        <end position="380"/>
    </location>
</feature>
<feature type="compositionally biased region" description="Basic and acidic residues" evidence="2">
    <location>
        <begin position="238"/>
        <end position="326"/>
    </location>
</feature>
<name>A0A9Q1EV32_SYNKA</name>
<feature type="compositionally biased region" description="Basic residues" evidence="2">
    <location>
        <begin position="327"/>
        <end position="351"/>
    </location>
</feature>
<reference evidence="3" key="1">
    <citation type="journal article" date="2023" name="Science">
        <title>Genome structures resolve the early diversification of teleost fishes.</title>
        <authorList>
            <person name="Parey E."/>
            <person name="Louis A."/>
            <person name="Montfort J."/>
            <person name="Bouchez O."/>
            <person name="Roques C."/>
            <person name="Iampietro C."/>
            <person name="Lluch J."/>
            <person name="Castinel A."/>
            <person name="Donnadieu C."/>
            <person name="Desvignes T."/>
            <person name="Floi Bucao C."/>
            <person name="Jouanno E."/>
            <person name="Wen M."/>
            <person name="Mejri S."/>
            <person name="Dirks R."/>
            <person name="Jansen H."/>
            <person name="Henkel C."/>
            <person name="Chen W.J."/>
            <person name="Zahm M."/>
            <person name="Cabau C."/>
            <person name="Klopp C."/>
            <person name="Thompson A.W."/>
            <person name="Robinson-Rechavi M."/>
            <person name="Braasch I."/>
            <person name="Lecointre G."/>
            <person name="Bobe J."/>
            <person name="Postlethwait J.H."/>
            <person name="Berthelot C."/>
            <person name="Roest Crollius H."/>
            <person name="Guiguen Y."/>
        </authorList>
    </citation>
    <scope>NUCLEOTIDE SEQUENCE</scope>
    <source>
        <strain evidence="3">WJC10195</strain>
    </source>
</reference>
<evidence type="ECO:0000256" key="2">
    <source>
        <dbReference type="SAM" id="MobiDB-lite"/>
    </source>
</evidence>
<dbReference type="EMBL" id="JAINUF010000012">
    <property type="protein sequence ID" value="KAJ8345588.1"/>
    <property type="molecule type" value="Genomic_DNA"/>
</dbReference>
<dbReference type="GO" id="GO:0006376">
    <property type="term" value="P:mRNA splice site recognition"/>
    <property type="evidence" value="ECO:0007669"/>
    <property type="project" value="InterPro"/>
</dbReference>
<feature type="compositionally biased region" description="Basic and acidic residues" evidence="2">
    <location>
        <begin position="390"/>
        <end position="399"/>
    </location>
</feature>
<feature type="compositionally biased region" description="Basic and acidic residues" evidence="2">
    <location>
        <begin position="408"/>
        <end position="501"/>
    </location>
</feature>
<sequence>MLSAAQLLDELMGRDRNLAPDEKRCDVRWDHETVCKYYLCGFCPAELFTNTRSDLGPCEKIHDENLKKMYEKSSRFMKDGYEREFLRYLQSLLAEVERRIRRGHARLALSETQQNSGGLGPSAKNEEKAAVLSEKIEDIVLQIEELGSEGRVEEAQGMMKLVEQLKDDRELLSSTPSVSSSSPTAIESFASQEKQMEVCEVCGAFLIVGDAQSRVDDHLMGKQHMGYAKIKSTVEELKEKLQRRPAESERDERGKKEKEDREREREERERKRKEEEEKKEQQEKEREKERERERAREREKDRERERERDRDRDRERGRDRERDRERHGRRSHSRSRHSSRPSDRRRSRSRERKWNRSKERERKRSRSRDRERRRSRDRSERKHRSRSRERRPSRSSDHKSNKHRSRSRDRERDRERDRKSGERDRKSDERDRKSGERDRKSDERDRKSDERDRKSGERDRKSRERDRNSRDRDRKDTDDKRSGKAPKEESAAAAAEEKDLRSGPGADWIPGGRGFEDFLS</sequence>
<gene>
    <name evidence="3" type="ORF">SKAU_G00297810</name>
</gene>
<evidence type="ECO:0008006" key="5">
    <source>
        <dbReference type="Google" id="ProtNLM"/>
    </source>
</evidence>
<dbReference type="AlphaFoldDB" id="A0A9Q1EV32"/>
<dbReference type="InterPro" id="IPR004882">
    <property type="entry name" value="Luc7-rel"/>
</dbReference>
<proteinExistence type="inferred from homology"/>
<evidence type="ECO:0000256" key="1">
    <source>
        <dbReference type="ARBA" id="ARBA00005655"/>
    </source>
</evidence>
<dbReference type="GO" id="GO:0003729">
    <property type="term" value="F:mRNA binding"/>
    <property type="evidence" value="ECO:0007669"/>
    <property type="project" value="InterPro"/>
</dbReference>
<dbReference type="OrthoDB" id="10266921at2759"/>
<dbReference type="Proteomes" id="UP001152622">
    <property type="component" value="Chromosome 12"/>
</dbReference>
<comment type="caution">
    <text evidence="3">The sequence shown here is derived from an EMBL/GenBank/DDBJ whole genome shotgun (WGS) entry which is preliminary data.</text>
</comment>
<dbReference type="Pfam" id="PF03194">
    <property type="entry name" value="LUC7"/>
    <property type="match status" value="1"/>
</dbReference>